<gene>
    <name evidence="2" type="ORF">BI350_01145</name>
</gene>
<reference evidence="2 3" key="1">
    <citation type="submission" date="2016-09" db="EMBL/GenBank/DDBJ databases">
        <title>Complete genome sequence of the Lysinibacillus sphaericus LMG 22257, a specie of Bacillus with ureolytic activity that can effectively biodeposit calcium carbonate.</title>
        <authorList>
            <person name="Yan W."/>
        </authorList>
    </citation>
    <scope>NUCLEOTIDE SEQUENCE [LARGE SCALE GENOMIC DNA]</scope>
    <source>
        <strain evidence="2 3">LMG 22257</strain>
    </source>
</reference>
<dbReference type="GO" id="GO:0003723">
    <property type="term" value="F:RNA binding"/>
    <property type="evidence" value="ECO:0007669"/>
    <property type="project" value="UniProtKB-KW"/>
</dbReference>
<dbReference type="InterPro" id="IPR036986">
    <property type="entry name" value="S4_RNA-bd_sf"/>
</dbReference>
<accession>A0A1D8JCC6</accession>
<dbReference type="Gene3D" id="3.10.290.10">
    <property type="entry name" value="RNA-binding S4 domain"/>
    <property type="match status" value="1"/>
</dbReference>
<dbReference type="PROSITE" id="PS50889">
    <property type="entry name" value="S4"/>
    <property type="match status" value="1"/>
</dbReference>
<sequence length="79" mass="9114">MKDLTIHSEFITLGQFLKMVNVISSGGMAKWYLDENTVYVNNEPEQRRGKKLRHNDIVEIPDLGKFKINEETDGSPDVY</sequence>
<dbReference type="SUPFAM" id="SSF55174">
    <property type="entry name" value="Alpha-L RNA-binding motif"/>
    <property type="match status" value="1"/>
</dbReference>
<evidence type="ECO:0000313" key="3">
    <source>
        <dbReference type="Proteomes" id="UP000185746"/>
    </source>
</evidence>
<dbReference type="KEGG" id="surl:BI350_01145"/>
<dbReference type="Pfam" id="PF13275">
    <property type="entry name" value="S4_2"/>
    <property type="match status" value="1"/>
</dbReference>
<dbReference type="AlphaFoldDB" id="A0A1D8JCC6"/>
<dbReference type="EMBL" id="CP017560">
    <property type="protein sequence ID" value="AOV06352.1"/>
    <property type="molecule type" value="Genomic_DNA"/>
</dbReference>
<dbReference type="NCBIfam" id="TIGR02988">
    <property type="entry name" value="YaaA_near_RecF"/>
    <property type="match status" value="1"/>
</dbReference>
<dbReference type="InterPro" id="IPR014330">
    <property type="entry name" value="RNA-bd_S4-rel_YaaA"/>
</dbReference>
<proteinExistence type="predicted"/>
<evidence type="ECO:0000313" key="2">
    <source>
        <dbReference type="EMBL" id="AOV06352.1"/>
    </source>
</evidence>
<protein>
    <submittedName>
        <fullName evidence="2">RNA-binding protein</fullName>
    </submittedName>
</protein>
<dbReference type="Proteomes" id="UP000185746">
    <property type="component" value="Chromosome"/>
</dbReference>
<keyword evidence="3" id="KW-1185">Reference proteome</keyword>
<keyword evidence="1" id="KW-0694">RNA-binding</keyword>
<organism evidence="2 3">
    <name type="scientific">Sporosarcina ureilytica</name>
    <dbReference type="NCBI Taxonomy" id="298596"/>
    <lineage>
        <taxon>Bacteria</taxon>
        <taxon>Bacillati</taxon>
        <taxon>Bacillota</taxon>
        <taxon>Bacilli</taxon>
        <taxon>Bacillales</taxon>
        <taxon>Caryophanaceae</taxon>
        <taxon>Sporosarcina</taxon>
    </lineage>
</organism>
<dbReference type="RefSeq" id="WP_075526451.1">
    <property type="nucleotide sequence ID" value="NZ_CP017560.1"/>
</dbReference>
<name>A0A1D8JCC6_9BACL</name>
<evidence type="ECO:0000256" key="1">
    <source>
        <dbReference type="PROSITE-ProRule" id="PRU00182"/>
    </source>
</evidence>